<keyword evidence="18" id="KW-1185">Reference proteome</keyword>
<dbReference type="EMBL" id="ACKY01000034">
    <property type="protein sequence ID" value="EEV89088.1"/>
    <property type="molecule type" value="Genomic_DNA"/>
</dbReference>
<comment type="similarity">
    <text evidence="2">Belongs to the TonB-dependent receptor family. Hemoglobin/haptoglobin binding protein subfamily.</text>
</comment>
<dbReference type="InterPro" id="IPR037066">
    <property type="entry name" value="Plug_dom_sf"/>
</dbReference>
<accession>C8N8D5</accession>
<evidence type="ECO:0000256" key="11">
    <source>
        <dbReference type="PROSITE-ProRule" id="PRU01360"/>
    </source>
</evidence>
<evidence type="ECO:0000256" key="2">
    <source>
        <dbReference type="ARBA" id="ARBA00008143"/>
    </source>
</evidence>
<dbReference type="PROSITE" id="PS01156">
    <property type="entry name" value="TONB_DEPENDENT_REC_2"/>
    <property type="match status" value="1"/>
</dbReference>
<feature type="signal peptide" evidence="14">
    <location>
        <begin position="1"/>
        <end position="21"/>
    </location>
</feature>
<keyword evidence="7 13" id="KW-0798">TonB box</keyword>
<dbReference type="InterPro" id="IPR000531">
    <property type="entry name" value="Beta-barrel_TonB"/>
</dbReference>
<dbReference type="GO" id="GO:0044718">
    <property type="term" value="P:siderophore transmembrane transport"/>
    <property type="evidence" value="ECO:0007669"/>
    <property type="project" value="TreeGrafter"/>
</dbReference>
<dbReference type="Pfam" id="PF00593">
    <property type="entry name" value="TonB_dep_Rec_b-barrel"/>
    <property type="match status" value="1"/>
</dbReference>
<evidence type="ECO:0000256" key="5">
    <source>
        <dbReference type="ARBA" id="ARBA00022692"/>
    </source>
</evidence>
<organism evidence="17 18">
    <name type="scientific">Cardiobacterium hominis (strain ATCC 15826 / DSM 8339 / NCTC 10426 / 6573)</name>
    <dbReference type="NCBI Taxonomy" id="638300"/>
    <lineage>
        <taxon>Bacteria</taxon>
        <taxon>Pseudomonadati</taxon>
        <taxon>Pseudomonadota</taxon>
        <taxon>Gammaproteobacteria</taxon>
        <taxon>Cardiobacteriales</taxon>
        <taxon>Cardiobacteriaceae</taxon>
        <taxon>Cardiobacterium</taxon>
    </lineage>
</organism>
<evidence type="ECO:0000256" key="1">
    <source>
        <dbReference type="ARBA" id="ARBA00004571"/>
    </source>
</evidence>
<evidence type="ECO:0000256" key="14">
    <source>
        <dbReference type="SAM" id="SignalP"/>
    </source>
</evidence>
<dbReference type="GO" id="GO:0009279">
    <property type="term" value="C:cell outer membrane"/>
    <property type="evidence" value="ECO:0007669"/>
    <property type="project" value="UniProtKB-SubCell"/>
</dbReference>
<feature type="domain" description="TonB-dependent receptor plug" evidence="16">
    <location>
        <begin position="45"/>
        <end position="153"/>
    </location>
</feature>
<dbReference type="Pfam" id="PF07715">
    <property type="entry name" value="Plug"/>
    <property type="match status" value="1"/>
</dbReference>
<proteinExistence type="inferred from homology"/>
<dbReference type="SUPFAM" id="SSF56935">
    <property type="entry name" value="Porins"/>
    <property type="match status" value="1"/>
</dbReference>
<comment type="caution">
    <text evidence="17">The sequence shown here is derived from an EMBL/GenBank/DDBJ whole genome shotgun (WGS) entry which is preliminary data.</text>
</comment>
<sequence>MLQRTALACAILAALTLPAFAHDRDESETLAPITVSAAREDSPLAKLANNITVTREAEMQKNLNSSVEEALENTPGVSFDGSGRYGLSDITIRGVSGNRVKVLVDGQEINSQFSFGPFQNAGRQYMDLNNVKQLEVIKGPVSSLHGSDAIGGVVSLVSKTPDDYLQDGQRIGGTAFSQYSGKNHGITAGGAIAVAPSEQWDGLISYTYNHEHETQNHGGRAIAGAARTTPDPQRDHSHSVEGKLRYKPNADHTITFAASAYQKHRDTNVLSSLDNSMNLYRYDDYQGKDKQQRTAASLRHDFTLNQPVADSGYWRLYWQKQDSSQKTLMDGLMLRGGETAMQRYRKSDYQMRDLGGEIQLNKVIDGSVRQNWIYGVNYSHKNVDMRRHTRDTYGGRPSSAYEKNAPDSSIDQLGIFAQNRISFGASGFSLIPGVRYDHYRLNAKPDQTFWNTVGSGYQVRDYREGQLSWRLGALYDIGDSHTLYANYAEGFRAPAFNETNLGFENASQGYSYIANPGLKPEKSRGIEIGWRSDNGILKHDLSAYYTRYRNFIQSQTNIGRDPQSGLIAFSSVNLPSAEIYGVELASELDIGALNPTLNGLTGDLALAWADGKNRSKHTPITNLSPFSGHIGLNYDKDGRWGIGTRWRFAMKKADKDIDNEGVRSPLKGSGGYGIWDITGYYRPTKGLTARAGAFNILDKKYITWGEAKGLADDISRERYSAPGRWFSASLRYDF</sequence>
<comment type="subcellular location">
    <subcellularLocation>
        <location evidence="1 11">Cell outer membrane</location>
        <topology evidence="1 11">Multi-pass membrane protein</topology>
    </subcellularLocation>
</comment>
<keyword evidence="8 11" id="KW-0472">Membrane</keyword>
<evidence type="ECO:0000259" key="16">
    <source>
        <dbReference type="Pfam" id="PF07715"/>
    </source>
</evidence>
<keyword evidence="9 17" id="KW-0675">Receptor</keyword>
<keyword evidence="5 11" id="KW-0812">Transmembrane</keyword>
<dbReference type="Proteomes" id="UP000004870">
    <property type="component" value="Unassembled WGS sequence"/>
</dbReference>
<dbReference type="InterPro" id="IPR036942">
    <property type="entry name" value="Beta-barrel_TonB_sf"/>
</dbReference>
<evidence type="ECO:0000256" key="9">
    <source>
        <dbReference type="ARBA" id="ARBA00023170"/>
    </source>
</evidence>
<dbReference type="InterPro" id="IPR010949">
    <property type="entry name" value="TonB_Hb/transfer/lactofer_rcpt"/>
</dbReference>
<evidence type="ECO:0000313" key="17">
    <source>
        <dbReference type="EMBL" id="EEV89088.1"/>
    </source>
</evidence>
<dbReference type="GO" id="GO:0015344">
    <property type="term" value="F:siderophore uptake transmembrane transporter activity"/>
    <property type="evidence" value="ECO:0007669"/>
    <property type="project" value="TreeGrafter"/>
</dbReference>
<evidence type="ECO:0000256" key="7">
    <source>
        <dbReference type="ARBA" id="ARBA00023077"/>
    </source>
</evidence>
<dbReference type="PANTHER" id="PTHR30069">
    <property type="entry name" value="TONB-DEPENDENT OUTER MEMBRANE RECEPTOR"/>
    <property type="match status" value="1"/>
</dbReference>
<evidence type="ECO:0000259" key="15">
    <source>
        <dbReference type="Pfam" id="PF00593"/>
    </source>
</evidence>
<dbReference type="GO" id="GO:0015232">
    <property type="term" value="F:heme transmembrane transporter activity"/>
    <property type="evidence" value="ECO:0007669"/>
    <property type="project" value="InterPro"/>
</dbReference>
<keyword evidence="3 11" id="KW-0813">Transport</keyword>
<dbReference type="STRING" id="2718.CHUV0807_0719"/>
<keyword evidence="6 14" id="KW-0732">Signal</keyword>
<keyword evidence="4 11" id="KW-1134">Transmembrane beta strand</keyword>
<reference evidence="17 18" key="1">
    <citation type="submission" date="2009-08" db="EMBL/GenBank/DDBJ databases">
        <authorList>
            <person name="Qin X."/>
            <person name="Bachman B."/>
            <person name="Battles P."/>
            <person name="Bell A."/>
            <person name="Bess C."/>
            <person name="Bickham C."/>
            <person name="Chaboub L."/>
            <person name="Chen D."/>
            <person name="Coyle M."/>
            <person name="Deiros D.R."/>
            <person name="Dinh H."/>
            <person name="Forbes L."/>
            <person name="Fowler G."/>
            <person name="Francisco L."/>
            <person name="Fu Q."/>
            <person name="Gubbala S."/>
            <person name="Hale W."/>
            <person name="Han Y."/>
            <person name="Hemphill L."/>
            <person name="Highlander S.K."/>
            <person name="Hirani K."/>
            <person name="Hogues M."/>
            <person name="Jackson L."/>
            <person name="Jakkamsetti A."/>
            <person name="Javaid M."/>
            <person name="Jiang H."/>
            <person name="Korchina V."/>
            <person name="Kovar C."/>
            <person name="Lara F."/>
            <person name="Lee S."/>
            <person name="Mata R."/>
            <person name="Mathew T."/>
            <person name="Moen C."/>
            <person name="Morales K."/>
            <person name="Munidasa M."/>
            <person name="Nazareth L."/>
            <person name="Ngo R."/>
            <person name="Nguyen L."/>
            <person name="Okwuonu G."/>
            <person name="Ongeri F."/>
            <person name="Patil S."/>
            <person name="Petrosino J."/>
            <person name="Pham C."/>
            <person name="Pham P."/>
            <person name="Pu L.-L."/>
            <person name="Puazo M."/>
            <person name="Raj R."/>
            <person name="Reid J."/>
            <person name="Rouhana J."/>
            <person name="Saada N."/>
            <person name="Shang Y."/>
            <person name="Simmons D."/>
            <person name="Thornton R."/>
            <person name="Warren J."/>
            <person name="Weissenberger G."/>
            <person name="Zhang J."/>
            <person name="Zhang L."/>
            <person name="Zhou C."/>
            <person name="Zhu D."/>
            <person name="Muzny D."/>
            <person name="Worley K."/>
            <person name="Gibbs R."/>
        </authorList>
    </citation>
    <scope>NUCLEOTIDE SEQUENCE [LARGE SCALE GENOMIC DNA]</scope>
    <source>
        <strain evidence="18">ATCC 15826 / DSM 8339 / NCTC 10426 / 6573</strain>
    </source>
</reference>
<evidence type="ECO:0000313" key="18">
    <source>
        <dbReference type="Proteomes" id="UP000004870"/>
    </source>
</evidence>
<protein>
    <submittedName>
        <fullName evidence="17">TonB-dependent hemoglobin/transferrin/lactoferrin receptor family protein</fullName>
    </submittedName>
</protein>
<evidence type="ECO:0000256" key="6">
    <source>
        <dbReference type="ARBA" id="ARBA00022729"/>
    </source>
</evidence>
<dbReference type="RefSeq" id="WP_004140152.1">
    <property type="nucleotide sequence ID" value="NZ_GG694025.1"/>
</dbReference>
<feature type="domain" description="TonB-dependent receptor-like beta-barrel" evidence="15">
    <location>
        <begin position="256"/>
        <end position="696"/>
    </location>
</feature>
<dbReference type="InterPro" id="IPR011276">
    <property type="entry name" value="TonB_haem/Hb_rcpt"/>
</dbReference>
<dbReference type="HOGENOM" id="CLU_008287_19_0_6"/>
<evidence type="ECO:0000256" key="12">
    <source>
        <dbReference type="PROSITE-ProRule" id="PRU10144"/>
    </source>
</evidence>
<dbReference type="Gene3D" id="2.40.170.20">
    <property type="entry name" value="TonB-dependent receptor, beta-barrel domain"/>
    <property type="match status" value="1"/>
</dbReference>
<dbReference type="GeneID" id="84789777"/>
<evidence type="ECO:0000256" key="10">
    <source>
        <dbReference type="ARBA" id="ARBA00023237"/>
    </source>
</evidence>
<gene>
    <name evidence="17" type="primary">phuR</name>
    <name evidence="17" type="ORF">HMPREF0198_0762</name>
</gene>
<evidence type="ECO:0000256" key="13">
    <source>
        <dbReference type="RuleBase" id="RU003357"/>
    </source>
</evidence>
<evidence type="ECO:0000256" key="8">
    <source>
        <dbReference type="ARBA" id="ARBA00023136"/>
    </source>
</evidence>
<dbReference type="AlphaFoldDB" id="C8N8D5"/>
<evidence type="ECO:0000256" key="3">
    <source>
        <dbReference type="ARBA" id="ARBA00022448"/>
    </source>
</evidence>
<feature type="chain" id="PRO_5002990660" evidence="14">
    <location>
        <begin position="22"/>
        <end position="734"/>
    </location>
</feature>
<dbReference type="PANTHER" id="PTHR30069:SF29">
    <property type="entry name" value="HEMOGLOBIN AND HEMOGLOBIN-HAPTOGLOBIN-BINDING PROTEIN 1-RELATED"/>
    <property type="match status" value="1"/>
</dbReference>
<dbReference type="InterPro" id="IPR010917">
    <property type="entry name" value="TonB_rcpt_CS"/>
</dbReference>
<dbReference type="OrthoDB" id="9764669at2"/>
<dbReference type="Gene3D" id="2.170.130.10">
    <property type="entry name" value="TonB-dependent receptor, plug domain"/>
    <property type="match status" value="1"/>
</dbReference>
<evidence type="ECO:0000256" key="4">
    <source>
        <dbReference type="ARBA" id="ARBA00022452"/>
    </source>
</evidence>
<dbReference type="CDD" id="cd01347">
    <property type="entry name" value="ligand_gated_channel"/>
    <property type="match status" value="1"/>
</dbReference>
<dbReference type="InterPro" id="IPR039426">
    <property type="entry name" value="TonB-dep_rcpt-like"/>
</dbReference>
<name>C8N8D5_CARH6</name>
<dbReference type="PROSITE" id="PS52016">
    <property type="entry name" value="TONB_DEPENDENT_REC_3"/>
    <property type="match status" value="1"/>
</dbReference>
<dbReference type="NCBIfam" id="TIGR01785">
    <property type="entry name" value="TonB-hemin"/>
    <property type="match status" value="1"/>
</dbReference>
<keyword evidence="10 11" id="KW-0998">Cell outer membrane</keyword>
<feature type="short sequence motif" description="TonB C-terminal box" evidence="12">
    <location>
        <begin position="717"/>
        <end position="734"/>
    </location>
</feature>
<dbReference type="InterPro" id="IPR012910">
    <property type="entry name" value="Plug_dom"/>
</dbReference>
<dbReference type="NCBIfam" id="TIGR01786">
    <property type="entry name" value="TonB-hemlactrns"/>
    <property type="match status" value="1"/>
</dbReference>